<proteinExistence type="predicted"/>
<evidence type="ECO:0000256" key="1">
    <source>
        <dbReference type="SAM" id="SignalP"/>
    </source>
</evidence>
<evidence type="ECO:0000313" key="2">
    <source>
        <dbReference type="EMBL" id="RHW18392.1"/>
    </source>
</evidence>
<dbReference type="Proteomes" id="UP000266693">
    <property type="component" value="Unassembled WGS sequence"/>
</dbReference>
<keyword evidence="3" id="KW-1185">Reference proteome</keyword>
<dbReference type="AlphaFoldDB" id="A0A396RSN4"/>
<reference evidence="2 3" key="1">
    <citation type="submission" date="2018-08" db="EMBL/GenBank/DDBJ databases">
        <title>The multiple taxonomic identification of Sphingomonas gilva.</title>
        <authorList>
            <person name="Zhu D."/>
            <person name="Zheng S."/>
        </authorList>
    </citation>
    <scope>NUCLEOTIDE SEQUENCE [LARGE SCALE GENOMIC DNA]</scope>
    <source>
        <strain evidence="2 3">ZDH117</strain>
    </source>
</reference>
<protein>
    <submittedName>
        <fullName evidence="2">Uncharacterized protein</fullName>
    </submittedName>
</protein>
<accession>A0A396RSN4</accession>
<name>A0A396RSN4_9SPHN</name>
<feature type="signal peptide" evidence="1">
    <location>
        <begin position="1"/>
        <end position="20"/>
    </location>
</feature>
<organism evidence="2 3">
    <name type="scientific">Sphingomonas gilva</name>
    <dbReference type="NCBI Taxonomy" id="2305907"/>
    <lineage>
        <taxon>Bacteria</taxon>
        <taxon>Pseudomonadati</taxon>
        <taxon>Pseudomonadota</taxon>
        <taxon>Alphaproteobacteria</taxon>
        <taxon>Sphingomonadales</taxon>
        <taxon>Sphingomonadaceae</taxon>
        <taxon>Sphingomonas</taxon>
    </lineage>
</organism>
<evidence type="ECO:0000313" key="3">
    <source>
        <dbReference type="Proteomes" id="UP000266693"/>
    </source>
</evidence>
<comment type="caution">
    <text evidence="2">The sequence shown here is derived from an EMBL/GenBank/DDBJ whole genome shotgun (WGS) entry which is preliminary data.</text>
</comment>
<dbReference type="RefSeq" id="WP_118863583.1">
    <property type="nucleotide sequence ID" value="NZ_QWLV01000002.1"/>
</dbReference>
<keyword evidence="1" id="KW-0732">Signal</keyword>
<feature type="chain" id="PRO_5017467931" evidence="1">
    <location>
        <begin position="21"/>
        <end position="279"/>
    </location>
</feature>
<dbReference type="EMBL" id="QWLV01000002">
    <property type="protein sequence ID" value="RHW18392.1"/>
    <property type="molecule type" value="Genomic_DNA"/>
</dbReference>
<sequence length="279" mass="29429">MLGLRIAITLAALSATPAIAQVARPDTVEEFVRLYGGAAAARSYAAAEKLAAFENNIALAEGCGANCAVRALIVDARPRSDSASRQLCFENPIPLAARIGDDPAYGFVTHAEATVTTREGAAVLAYRLFARMDTRTASRAKPNLTGDWCAQLPVALREAAAAGDWSIALRAIPPRDARYAYADLASARLAPRTAAGVMPVQFDPAGMGFAEILVRSAKPGARISVSGTRSKLRTPATISLTEAAAGRVELQQGKLRAQLDKCASQWAADRNAFVFDCPI</sequence>
<gene>
    <name evidence="2" type="ORF">D1610_08015</name>
</gene>